<organism evidence="4">
    <name type="scientific">Oikopleura dioica</name>
    <name type="common">Tunicate</name>
    <dbReference type="NCBI Taxonomy" id="34765"/>
    <lineage>
        <taxon>Eukaryota</taxon>
        <taxon>Metazoa</taxon>
        <taxon>Chordata</taxon>
        <taxon>Tunicata</taxon>
        <taxon>Appendicularia</taxon>
        <taxon>Copelata</taxon>
        <taxon>Oikopleuridae</taxon>
        <taxon>Oikopleura</taxon>
    </lineage>
</organism>
<evidence type="ECO:0000256" key="2">
    <source>
        <dbReference type="ARBA" id="ARBA00006626"/>
    </source>
</evidence>
<dbReference type="SUPFAM" id="SSF64356">
    <property type="entry name" value="SNARE-like"/>
    <property type="match status" value="1"/>
</dbReference>
<evidence type="ECO:0000313" key="5">
    <source>
        <dbReference type="Proteomes" id="UP000001307"/>
    </source>
</evidence>
<keyword evidence="5" id="KW-1185">Reference proteome</keyword>
<protein>
    <recommendedName>
        <fullName evidence="6">Trafficking protein particle complex subunit</fullName>
    </recommendedName>
</protein>
<comment type="similarity">
    <text evidence="2">Belongs to the TRAPP small subunits family. Sedlin subfamily.</text>
</comment>
<proteinExistence type="inferred from homology"/>
<dbReference type="GO" id="GO:0048471">
    <property type="term" value="C:perinuclear region of cytoplasm"/>
    <property type="evidence" value="ECO:0007669"/>
    <property type="project" value="UniProtKB-SubCell"/>
</dbReference>
<accession>E4XG02</accession>
<comment type="subcellular location">
    <subcellularLocation>
        <location evidence="1">Cytoplasm</location>
        <location evidence="1">Perinuclear region</location>
    </subcellularLocation>
</comment>
<dbReference type="AlphaFoldDB" id="E4XG02"/>
<dbReference type="InterPro" id="IPR011012">
    <property type="entry name" value="Longin-like_dom_sf"/>
</dbReference>
<dbReference type="FunCoup" id="E4XG02">
    <property type="interactions" value="120"/>
</dbReference>
<dbReference type="GO" id="GO:0006888">
    <property type="term" value="P:endoplasmic reticulum to Golgi vesicle-mediated transport"/>
    <property type="evidence" value="ECO:0007669"/>
    <property type="project" value="InterPro"/>
</dbReference>
<reference evidence="4" key="1">
    <citation type="journal article" date="2010" name="Science">
        <title>Plasticity of animal genome architecture unmasked by rapid evolution of a pelagic tunicate.</title>
        <authorList>
            <person name="Denoeud F."/>
            <person name="Henriet S."/>
            <person name="Mungpakdee S."/>
            <person name="Aury J.M."/>
            <person name="Da Silva C."/>
            <person name="Brinkmann H."/>
            <person name="Mikhaleva J."/>
            <person name="Olsen L.C."/>
            <person name="Jubin C."/>
            <person name="Canestro C."/>
            <person name="Bouquet J.M."/>
            <person name="Danks G."/>
            <person name="Poulain J."/>
            <person name="Campsteijn C."/>
            <person name="Adamski M."/>
            <person name="Cross I."/>
            <person name="Yadetie F."/>
            <person name="Muffato M."/>
            <person name="Louis A."/>
            <person name="Butcher S."/>
            <person name="Tsagkogeorga G."/>
            <person name="Konrad A."/>
            <person name="Singh S."/>
            <person name="Jensen M.F."/>
            <person name="Cong E.H."/>
            <person name="Eikeseth-Otteraa H."/>
            <person name="Noel B."/>
            <person name="Anthouard V."/>
            <person name="Porcel B.M."/>
            <person name="Kachouri-Lafond R."/>
            <person name="Nishino A."/>
            <person name="Ugolini M."/>
            <person name="Chourrout P."/>
            <person name="Nishida H."/>
            <person name="Aasland R."/>
            <person name="Huzurbazar S."/>
            <person name="Westhof E."/>
            <person name="Delsuc F."/>
            <person name="Lehrach H."/>
            <person name="Reinhardt R."/>
            <person name="Weissenbach J."/>
            <person name="Roy S.W."/>
            <person name="Artiguenave F."/>
            <person name="Postlethwait J.H."/>
            <person name="Manak J.R."/>
            <person name="Thompson E.M."/>
            <person name="Jaillon O."/>
            <person name="Du Pasquier L."/>
            <person name="Boudinot P."/>
            <person name="Liberles D.A."/>
            <person name="Volff J.N."/>
            <person name="Philippe H."/>
            <person name="Lenhard B."/>
            <person name="Roest Crollius H."/>
            <person name="Wincker P."/>
            <person name="Chourrout D."/>
        </authorList>
    </citation>
    <scope>NUCLEOTIDE SEQUENCE [LARGE SCALE GENOMIC DNA]</scope>
</reference>
<dbReference type="Proteomes" id="UP000001307">
    <property type="component" value="Unassembled WGS sequence"/>
</dbReference>
<evidence type="ECO:0000313" key="4">
    <source>
        <dbReference type="EMBL" id="CBY24542.1"/>
    </source>
</evidence>
<keyword evidence="3" id="KW-0931">ER-Golgi transport</keyword>
<dbReference type="InParanoid" id="E4XG02"/>
<keyword evidence="3" id="KW-0813">Transport</keyword>
<sequence>MTGSYYFALVGGSDRPLLETEFNQRREKEQRHLCQLIAHASLDLLEARARATSQCFLKSVDRFNEWHISAYLTPGGAKFIMVHDQINEDAVRNFFQDVNDIWLRLRLNPFYNPDGEIKNKSFLLRVRAIGQRYFGSA</sequence>
<name>E4XG02_OIKDI</name>
<dbReference type="CDD" id="cd14825">
    <property type="entry name" value="TRAPPC2_sedlin"/>
    <property type="match status" value="1"/>
</dbReference>
<evidence type="ECO:0008006" key="6">
    <source>
        <dbReference type="Google" id="ProtNLM"/>
    </source>
</evidence>
<dbReference type="EMBL" id="FN653046">
    <property type="protein sequence ID" value="CBY24542.1"/>
    <property type="molecule type" value="Genomic_DNA"/>
</dbReference>
<dbReference type="PANTHER" id="PTHR12403">
    <property type="entry name" value="TRAFFICKING PROTEIN PARTICLE COMPLEX SUBUNIT 2"/>
    <property type="match status" value="1"/>
</dbReference>
<dbReference type="InterPro" id="IPR006722">
    <property type="entry name" value="Sedlin"/>
</dbReference>
<evidence type="ECO:0000256" key="1">
    <source>
        <dbReference type="ARBA" id="ARBA00004556"/>
    </source>
</evidence>
<dbReference type="OrthoDB" id="10252102at2759"/>
<gene>
    <name evidence="4" type="ORF">GSOID_T00010410001</name>
</gene>
<dbReference type="Pfam" id="PF04628">
    <property type="entry name" value="Sedlin_N"/>
    <property type="match status" value="1"/>
</dbReference>
<dbReference type="Gene3D" id="3.30.450.70">
    <property type="match status" value="1"/>
</dbReference>
<evidence type="ECO:0000256" key="3">
    <source>
        <dbReference type="ARBA" id="ARBA00022892"/>
    </source>
</evidence>